<protein>
    <submittedName>
        <fullName evidence="1">Uncharacterized protein</fullName>
    </submittedName>
</protein>
<evidence type="ECO:0000313" key="2">
    <source>
        <dbReference type="Proteomes" id="UP001303160"/>
    </source>
</evidence>
<name>A0AAN6X611_9PEZI</name>
<dbReference type="AlphaFoldDB" id="A0AAN6X611"/>
<accession>A0AAN6X611</accession>
<reference evidence="1" key="2">
    <citation type="submission" date="2023-05" db="EMBL/GenBank/DDBJ databases">
        <authorList>
            <consortium name="Lawrence Berkeley National Laboratory"/>
            <person name="Steindorff A."/>
            <person name="Hensen N."/>
            <person name="Bonometti L."/>
            <person name="Westerberg I."/>
            <person name="Brannstrom I.O."/>
            <person name="Guillou S."/>
            <person name="Cros-Aarteil S."/>
            <person name="Calhoun S."/>
            <person name="Haridas S."/>
            <person name="Kuo A."/>
            <person name="Mondo S."/>
            <person name="Pangilinan J."/>
            <person name="Riley R."/>
            <person name="Labutti K."/>
            <person name="Andreopoulos B."/>
            <person name="Lipzen A."/>
            <person name="Chen C."/>
            <person name="Yanf M."/>
            <person name="Daum C."/>
            <person name="Ng V."/>
            <person name="Clum A."/>
            <person name="Ohm R."/>
            <person name="Martin F."/>
            <person name="Silar P."/>
            <person name="Natvig D."/>
            <person name="Lalanne C."/>
            <person name="Gautier V."/>
            <person name="Ament-Velasquez S.L."/>
            <person name="Kruys A."/>
            <person name="Hutchinson M.I."/>
            <person name="Powell A.J."/>
            <person name="Barry K."/>
            <person name="Miller A.N."/>
            <person name="Grigoriev I.V."/>
            <person name="Debuchy R."/>
            <person name="Gladieux P."/>
            <person name="Thoren M.H."/>
            <person name="Johannesson H."/>
        </authorList>
    </citation>
    <scope>NUCLEOTIDE SEQUENCE</scope>
    <source>
        <strain evidence="1">CBS 315.58</strain>
    </source>
</reference>
<comment type="caution">
    <text evidence="1">The sequence shown here is derived from an EMBL/GenBank/DDBJ whole genome shotgun (WGS) entry which is preliminary data.</text>
</comment>
<dbReference type="EMBL" id="MU864056">
    <property type="protein sequence ID" value="KAK4194519.1"/>
    <property type="molecule type" value="Genomic_DNA"/>
</dbReference>
<gene>
    <name evidence="1" type="ORF">QBC40DRAFT_302042</name>
</gene>
<organism evidence="1 2">
    <name type="scientific">Triangularia verruculosa</name>
    <dbReference type="NCBI Taxonomy" id="2587418"/>
    <lineage>
        <taxon>Eukaryota</taxon>
        <taxon>Fungi</taxon>
        <taxon>Dikarya</taxon>
        <taxon>Ascomycota</taxon>
        <taxon>Pezizomycotina</taxon>
        <taxon>Sordariomycetes</taxon>
        <taxon>Sordariomycetidae</taxon>
        <taxon>Sordariales</taxon>
        <taxon>Podosporaceae</taxon>
        <taxon>Triangularia</taxon>
    </lineage>
</organism>
<dbReference type="Proteomes" id="UP001303160">
    <property type="component" value="Unassembled WGS sequence"/>
</dbReference>
<evidence type="ECO:0000313" key="1">
    <source>
        <dbReference type="EMBL" id="KAK4194519.1"/>
    </source>
</evidence>
<reference evidence="1" key="1">
    <citation type="journal article" date="2023" name="Mol. Phylogenet. Evol.">
        <title>Genome-scale phylogeny and comparative genomics of the fungal order Sordariales.</title>
        <authorList>
            <person name="Hensen N."/>
            <person name="Bonometti L."/>
            <person name="Westerberg I."/>
            <person name="Brannstrom I.O."/>
            <person name="Guillou S."/>
            <person name="Cros-Aarteil S."/>
            <person name="Calhoun S."/>
            <person name="Haridas S."/>
            <person name="Kuo A."/>
            <person name="Mondo S."/>
            <person name="Pangilinan J."/>
            <person name="Riley R."/>
            <person name="LaButti K."/>
            <person name="Andreopoulos B."/>
            <person name="Lipzen A."/>
            <person name="Chen C."/>
            <person name="Yan M."/>
            <person name="Daum C."/>
            <person name="Ng V."/>
            <person name="Clum A."/>
            <person name="Steindorff A."/>
            <person name="Ohm R.A."/>
            <person name="Martin F."/>
            <person name="Silar P."/>
            <person name="Natvig D.O."/>
            <person name="Lalanne C."/>
            <person name="Gautier V."/>
            <person name="Ament-Velasquez S.L."/>
            <person name="Kruys A."/>
            <person name="Hutchinson M.I."/>
            <person name="Powell A.J."/>
            <person name="Barry K."/>
            <person name="Miller A.N."/>
            <person name="Grigoriev I.V."/>
            <person name="Debuchy R."/>
            <person name="Gladieux P."/>
            <person name="Hiltunen Thoren M."/>
            <person name="Johannesson H."/>
        </authorList>
    </citation>
    <scope>NUCLEOTIDE SEQUENCE</scope>
    <source>
        <strain evidence="1">CBS 315.58</strain>
    </source>
</reference>
<proteinExistence type="predicted"/>
<keyword evidence="2" id="KW-1185">Reference proteome</keyword>
<sequence>MASSCFVSLCKCGLFSRFTRSHRPRPEAYVIQRPESPDGPQKVVVVDVAPGRVDGSRTVAQQLLPRTAELEKKWEYVPAGTATGSTSAPPILCSMQRADAWGSHVCVCLATSHFCSFVIGDQTTVQTRRGTKSRSEAWSLERGGDGGRTGLVVECGAESQSQNAGSVGISSDPRTEVAGNAACFLVGNFSFHSSAHQRQPTALPVGSIP</sequence>